<comment type="caution">
    <text evidence="2">The sequence shown here is derived from an EMBL/GenBank/DDBJ whole genome shotgun (WGS) entry which is preliminary data.</text>
</comment>
<dbReference type="PANTHER" id="PTHR30231">
    <property type="entry name" value="DNA POLYMERASE III SUBUNIT EPSILON"/>
    <property type="match status" value="1"/>
</dbReference>
<dbReference type="InterPro" id="IPR006054">
    <property type="entry name" value="DnaQ"/>
</dbReference>
<dbReference type="Pfam" id="PF00929">
    <property type="entry name" value="RNase_T"/>
    <property type="match status" value="1"/>
</dbReference>
<proteinExistence type="predicted"/>
<dbReference type="InterPro" id="IPR012337">
    <property type="entry name" value="RNaseH-like_sf"/>
</dbReference>
<protein>
    <recommendedName>
        <fullName evidence="1">Exonuclease domain-containing protein</fullName>
    </recommendedName>
</protein>
<evidence type="ECO:0000313" key="3">
    <source>
        <dbReference type="Proteomes" id="UP000176992"/>
    </source>
</evidence>
<dbReference type="GO" id="GO:0045004">
    <property type="term" value="P:DNA replication proofreading"/>
    <property type="evidence" value="ECO:0007669"/>
    <property type="project" value="TreeGrafter"/>
</dbReference>
<accession>A0A1F5YDI3</accession>
<dbReference type="GO" id="GO:0003887">
    <property type="term" value="F:DNA-directed DNA polymerase activity"/>
    <property type="evidence" value="ECO:0007669"/>
    <property type="project" value="InterPro"/>
</dbReference>
<dbReference type="AlphaFoldDB" id="A0A1F5YDI3"/>
<dbReference type="Gene3D" id="3.30.420.10">
    <property type="entry name" value="Ribonuclease H-like superfamily/Ribonuclease H"/>
    <property type="match status" value="1"/>
</dbReference>
<feature type="domain" description="Exonuclease" evidence="1">
    <location>
        <begin position="75"/>
        <end position="241"/>
    </location>
</feature>
<sequence>MPVEKALALLREGPLGPAELCRQVLLLQGQSEELSSRLAATMLEPDPRFCRLPDGRWTVTGYEQSFQAAELTRASFVVVDVETTGFAPPADRVIEIGMVKVNGCRIEESYETLIDPQRPIPGPITSLTGISYGMLAGCPTFREICAEVVRFIGEAVFVAHNAPFDWRFVQSEIALATGCRLLNPKLCTRVLARRLLPELERRNLDELARYFNLGFRARHRALGDAQVTAEVLLRFIERAGEKGITTLPALFEYLKPRKRSSTEN</sequence>
<dbReference type="InterPro" id="IPR036397">
    <property type="entry name" value="RNaseH_sf"/>
</dbReference>
<dbReference type="CDD" id="cd06127">
    <property type="entry name" value="DEDDh"/>
    <property type="match status" value="1"/>
</dbReference>
<dbReference type="SMART" id="SM00479">
    <property type="entry name" value="EXOIII"/>
    <property type="match status" value="1"/>
</dbReference>
<evidence type="ECO:0000259" key="1">
    <source>
        <dbReference type="SMART" id="SM00479"/>
    </source>
</evidence>
<dbReference type="EMBL" id="MFIV01000143">
    <property type="protein sequence ID" value="OGF98245.1"/>
    <property type="molecule type" value="Genomic_DNA"/>
</dbReference>
<dbReference type="GO" id="GO:0005829">
    <property type="term" value="C:cytosol"/>
    <property type="evidence" value="ECO:0007669"/>
    <property type="project" value="TreeGrafter"/>
</dbReference>
<dbReference type="SUPFAM" id="SSF53098">
    <property type="entry name" value="Ribonuclease H-like"/>
    <property type="match status" value="1"/>
</dbReference>
<dbReference type="FunFam" id="3.30.420.10:FF:000045">
    <property type="entry name" value="3'-5' exonuclease DinG"/>
    <property type="match status" value="1"/>
</dbReference>
<dbReference type="InterPro" id="IPR013520">
    <property type="entry name" value="Ribonucl_H"/>
</dbReference>
<dbReference type="Gene3D" id="1.20.5.140">
    <property type="match status" value="1"/>
</dbReference>
<dbReference type="GO" id="GO:0003677">
    <property type="term" value="F:DNA binding"/>
    <property type="evidence" value="ECO:0007669"/>
    <property type="project" value="InterPro"/>
</dbReference>
<dbReference type="Proteomes" id="UP000176992">
    <property type="component" value="Unassembled WGS sequence"/>
</dbReference>
<reference evidence="2 3" key="1">
    <citation type="journal article" date="2016" name="Nat. Commun.">
        <title>Thousands of microbial genomes shed light on interconnected biogeochemical processes in an aquifer system.</title>
        <authorList>
            <person name="Anantharaman K."/>
            <person name="Brown C.T."/>
            <person name="Hug L.A."/>
            <person name="Sharon I."/>
            <person name="Castelle C.J."/>
            <person name="Probst A.J."/>
            <person name="Thomas B.C."/>
            <person name="Singh A."/>
            <person name="Wilkins M.J."/>
            <person name="Karaoz U."/>
            <person name="Brodie E.L."/>
            <person name="Williams K.H."/>
            <person name="Hubbard S.S."/>
            <person name="Banfield J.F."/>
        </authorList>
    </citation>
    <scope>NUCLEOTIDE SEQUENCE [LARGE SCALE GENOMIC DNA]</scope>
</reference>
<dbReference type="NCBIfam" id="TIGR00573">
    <property type="entry name" value="dnaq"/>
    <property type="match status" value="1"/>
</dbReference>
<name>A0A1F5YDI3_9BACT</name>
<gene>
    <name evidence="2" type="ORF">A2Z86_00970</name>
</gene>
<organism evidence="2 3">
    <name type="scientific">Candidatus Glassbacteria bacterium GWA2_58_10</name>
    <dbReference type="NCBI Taxonomy" id="1817865"/>
    <lineage>
        <taxon>Bacteria</taxon>
        <taxon>Candidatus Glassiibacteriota</taxon>
    </lineage>
</organism>
<dbReference type="GO" id="GO:0008408">
    <property type="term" value="F:3'-5' exonuclease activity"/>
    <property type="evidence" value="ECO:0007669"/>
    <property type="project" value="TreeGrafter"/>
</dbReference>
<evidence type="ECO:0000313" key="2">
    <source>
        <dbReference type="EMBL" id="OGF98245.1"/>
    </source>
</evidence>
<dbReference type="PANTHER" id="PTHR30231:SF41">
    <property type="entry name" value="DNA POLYMERASE III SUBUNIT EPSILON"/>
    <property type="match status" value="1"/>
</dbReference>